<evidence type="ECO:0008006" key="4">
    <source>
        <dbReference type="Google" id="ProtNLM"/>
    </source>
</evidence>
<organism evidence="2 3">
    <name type="scientific">Microbispora hainanensis</name>
    <dbReference type="NCBI Taxonomy" id="568844"/>
    <lineage>
        <taxon>Bacteria</taxon>
        <taxon>Bacillati</taxon>
        <taxon>Actinomycetota</taxon>
        <taxon>Actinomycetes</taxon>
        <taxon>Streptosporangiales</taxon>
        <taxon>Streptosporangiaceae</taxon>
        <taxon>Microbispora</taxon>
    </lineage>
</organism>
<sequence length="127" mass="13288">MTVNGPAGVGVYEGLEVEYQSRGQVVYVRDPIDASHGFVRLSLGRWSRFVGAVKAGRFVPQREGEEITVTIGDLWNAGIVTSSPFLVTSEHTWGLFVKAVQAGAFDAIGDPTPTGTGEPATPGGPGG</sequence>
<evidence type="ECO:0000256" key="1">
    <source>
        <dbReference type="SAM" id="MobiDB-lite"/>
    </source>
</evidence>
<feature type="region of interest" description="Disordered" evidence="1">
    <location>
        <begin position="108"/>
        <end position="127"/>
    </location>
</feature>
<evidence type="ECO:0000313" key="3">
    <source>
        <dbReference type="Proteomes" id="UP001432011"/>
    </source>
</evidence>
<accession>A0ABZ1SZX5</accession>
<protein>
    <recommendedName>
        <fullName evidence="4">DUF397 domain-containing protein</fullName>
    </recommendedName>
</protein>
<evidence type="ECO:0000313" key="2">
    <source>
        <dbReference type="EMBL" id="WUP78072.1"/>
    </source>
</evidence>
<feature type="compositionally biased region" description="Low complexity" evidence="1">
    <location>
        <begin position="109"/>
        <end position="121"/>
    </location>
</feature>
<proteinExistence type="predicted"/>
<dbReference type="EMBL" id="CP108085">
    <property type="protein sequence ID" value="WUP78072.1"/>
    <property type="molecule type" value="Genomic_DNA"/>
</dbReference>
<name>A0ABZ1SZX5_9ACTN</name>
<reference evidence="2" key="1">
    <citation type="submission" date="2022-10" db="EMBL/GenBank/DDBJ databases">
        <title>The complete genomes of actinobacterial strains from the NBC collection.</title>
        <authorList>
            <person name="Joergensen T.S."/>
            <person name="Alvarez Arevalo M."/>
            <person name="Sterndorff E.B."/>
            <person name="Faurdal D."/>
            <person name="Vuksanovic O."/>
            <person name="Mourched A.-S."/>
            <person name="Charusanti P."/>
            <person name="Shaw S."/>
            <person name="Blin K."/>
            <person name="Weber T."/>
        </authorList>
    </citation>
    <scope>NUCLEOTIDE SEQUENCE</scope>
    <source>
        <strain evidence="2">NBC_00254</strain>
    </source>
</reference>
<keyword evidence="3" id="KW-1185">Reference proteome</keyword>
<gene>
    <name evidence="2" type="ORF">OG913_14070</name>
</gene>
<dbReference type="RefSeq" id="WP_328710495.1">
    <property type="nucleotide sequence ID" value="NZ_CP108085.1"/>
</dbReference>
<dbReference type="Proteomes" id="UP001432011">
    <property type="component" value="Chromosome"/>
</dbReference>